<protein>
    <recommendedName>
        <fullName evidence="3">Carboxypeptidase regulatory-like domain-containing protein</fullName>
    </recommendedName>
</protein>
<evidence type="ECO:0008006" key="3">
    <source>
        <dbReference type="Google" id="ProtNLM"/>
    </source>
</evidence>
<dbReference type="Proteomes" id="UP000256769">
    <property type="component" value="Unassembled WGS sequence"/>
</dbReference>
<dbReference type="SUPFAM" id="SSF49464">
    <property type="entry name" value="Carboxypeptidase regulatory domain-like"/>
    <property type="match status" value="1"/>
</dbReference>
<dbReference type="AlphaFoldDB" id="A0A3D9CHK7"/>
<dbReference type="OrthoDB" id="1269406at2"/>
<dbReference type="InterPro" id="IPR008969">
    <property type="entry name" value="CarboxyPept-like_regulatory"/>
</dbReference>
<keyword evidence="2" id="KW-1185">Reference proteome</keyword>
<dbReference type="Gene3D" id="2.60.40.1120">
    <property type="entry name" value="Carboxypeptidase-like, regulatory domain"/>
    <property type="match status" value="1"/>
</dbReference>
<dbReference type="EMBL" id="QNUE01000018">
    <property type="protein sequence ID" value="REC65150.1"/>
    <property type="molecule type" value="Genomic_DNA"/>
</dbReference>
<evidence type="ECO:0000313" key="1">
    <source>
        <dbReference type="EMBL" id="REC65150.1"/>
    </source>
</evidence>
<name>A0A3D9CHK7_9FLAO</name>
<dbReference type="RefSeq" id="WP_115963314.1">
    <property type="nucleotide sequence ID" value="NZ_CBCRVL010000010.1"/>
</dbReference>
<proteinExistence type="predicted"/>
<sequence length="394" mass="42615">MKQNYLLIVLSALMLLVNCKGDESVIDEPGQNIPQNGKVEGQVFAKNGTKPVGGALIFTIDKDNRVYHTYSDNDGKFTLTTPEGNTTLHIQTGNGKNFRTEIPVTVKKNETITVAASDTKLNQVAKMAYVKGSYDEIETIITGLGYTVTEISYQDLKNLNKISEYDILFLNCGSRSYTQTGTPSPSNDSDVYNNLSAFVTNGGSIYSSDWASAYLVGGNSNTTDCNAPGGFINDNLLCLKSIGSAGTYTNCSVSNTSLATALGFNTLDITYDIGAWEKIQNYDSTFWDVLVQKDNEPLMIRSGHYTNPNAPQIPVGTSLNNNYITICHQTSNGNSITMTISQNAWSAHQAHGDTSGPCTGNSNSGNIYYTTFHNHASGNIGKAGLILEYVILNL</sequence>
<reference evidence="1 2" key="1">
    <citation type="journal article" date="2007" name="Int. J. Syst. Evol. Microbiol.">
        <title>Chryseobacterium flavum sp. nov., isolated from polluted soil.</title>
        <authorList>
            <person name="Zhou Y."/>
            <person name="Dong J."/>
            <person name="Wang X."/>
            <person name="Huang X."/>
            <person name="Zhang K.Y."/>
            <person name="Zhang Y.Q."/>
            <person name="Guo Y.F."/>
            <person name="Lai R."/>
            <person name="Li W.J."/>
        </authorList>
    </citation>
    <scope>NUCLEOTIDE SEQUENCE [LARGE SCALE GENOMIC DNA]</scope>
    <source>
        <strain evidence="1 2">KCTC 12877</strain>
    </source>
</reference>
<accession>A0A3D9CHK7</accession>
<comment type="caution">
    <text evidence="1">The sequence shown here is derived from an EMBL/GenBank/DDBJ whole genome shotgun (WGS) entry which is preliminary data.</text>
</comment>
<organism evidence="1 2">
    <name type="scientific">Chryseobacterium flavum</name>
    <dbReference type="NCBI Taxonomy" id="415851"/>
    <lineage>
        <taxon>Bacteria</taxon>
        <taxon>Pseudomonadati</taxon>
        <taxon>Bacteroidota</taxon>
        <taxon>Flavobacteriia</taxon>
        <taxon>Flavobacteriales</taxon>
        <taxon>Weeksellaceae</taxon>
        <taxon>Chryseobacterium group</taxon>
        <taxon>Chryseobacterium</taxon>
    </lineage>
</organism>
<gene>
    <name evidence="1" type="ORF">DRF59_17665</name>
</gene>
<evidence type="ECO:0000313" key="2">
    <source>
        <dbReference type="Proteomes" id="UP000256769"/>
    </source>
</evidence>